<evidence type="ECO:0000313" key="7">
    <source>
        <dbReference type="EMBL" id="PBD18460.1"/>
    </source>
</evidence>
<accession>A0A2A3JVS6</accession>
<dbReference type="SUPFAM" id="SSF53850">
    <property type="entry name" value="Periplasmic binding protein-like II"/>
    <property type="match status" value="1"/>
</dbReference>
<gene>
    <name evidence="6" type="ORF">CLG85_000810</name>
    <name evidence="7" type="ORF">CLG85_14640</name>
</gene>
<organism evidence="7">
    <name type="scientific">Alloyangia mangrovi</name>
    <dbReference type="NCBI Taxonomy" id="1779329"/>
    <lineage>
        <taxon>Bacteria</taxon>
        <taxon>Pseudomonadati</taxon>
        <taxon>Pseudomonadota</taxon>
        <taxon>Alphaproteobacteria</taxon>
        <taxon>Rhodobacterales</taxon>
        <taxon>Roseobacteraceae</taxon>
        <taxon>Alloyangia</taxon>
    </lineage>
</organism>
<dbReference type="PANTHER" id="PTHR30579:SF3">
    <property type="entry name" value="TRANSCRIPTIONAL REGULATORY PROTEIN"/>
    <property type="match status" value="1"/>
</dbReference>
<evidence type="ECO:0000259" key="5">
    <source>
        <dbReference type="PROSITE" id="PS50931"/>
    </source>
</evidence>
<keyword evidence="8" id="KW-1185">Reference proteome</keyword>
<dbReference type="RefSeq" id="WP_095882926.1">
    <property type="nucleotide sequence ID" value="NZ_NTHN02000001.1"/>
</dbReference>
<dbReference type="EMBL" id="NTHN02000001">
    <property type="protein sequence ID" value="MCT4368958.1"/>
    <property type="molecule type" value="Genomic_DNA"/>
</dbReference>
<reference evidence="6" key="3">
    <citation type="submission" date="2024-05" db="EMBL/GenBank/DDBJ databases">
        <title>Yangia mangrovi SAOS 153D genome.</title>
        <authorList>
            <person name="Verma A."/>
            <person name="Pal Y."/>
            <person name="Sundharam S."/>
            <person name="Bisht B."/>
            <person name="Srinivasan K."/>
        </authorList>
    </citation>
    <scope>NUCLEOTIDE SEQUENCE</scope>
    <source>
        <strain evidence="6">SAOS 153D</strain>
    </source>
</reference>
<feature type="domain" description="HTH lysR-type" evidence="5">
    <location>
        <begin position="2"/>
        <end position="59"/>
    </location>
</feature>
<evidence type="ECO:0000256" key="2">
    <source>
        <dbReference type="ARBA" id="ARBA00023015"/>
    </source>
</evidence>
<reference evidence="7" key="1">
    <citation type="submission" date="2017-09" db="EMBL/GenBank/DDBJ databases">
        <title>Yangia sp. SAOS 153D whole genome sequencing.</title>
        <authorList>
            <person name="Verma A."/>
            <person name="Krishnamurthi S."/>
        </authorList>
    </citation>
    <scope>NUCLEOTIDE SEQUENCE [LARGE SCALE GENOMIC DNA]</scope>
    <source>
        <strain evidence="7">SAOS 153D</strain>
    </source>
</reference>
<protein>
    <submittedName>
        <fullName evidence="7">LysR family transcriptional regulator</fullName>
    </submittedName>
</protein>
<dbReference type="InterPro" id="IPR036390">
    <property type="entry name" value="WH_DNA-bd_sf"/>
</dbReference>
<proteinExistence type="inferred from homology"/>
<dbReference type="InterPro" id="IPR050176">
    <property type="entry name" value="LTTR"/>
</dbReference>
<comment type="similarity">
    <text evidence="1">Belongs to the LysR transcriptional regulatory family.</text>
</comment>
<evidence type="ECO:0000256" key="4">
    <source>
        <dbReference type="ARBA" id="ARBA00023163"/>
    </source>
</evidence>
<dbReference type="Gene3D" id="1.10.10.10">
    <property type="entry name" value="Winged helix-like DNA-binding domain superfamily/Winged helix DNA-binding domain"/>
    <property type="match status" value="1"/>
</dbReference>
<dbReference type="Pfam" id="PF03466">
    <property type="entry name" value="LysR_substrate"/>
    <property type="match status" value="1"/>
</dbReference>
<dbReference type="PRINTS" id="PR00039">
    <property type="entry name" value="HTHLYSR"/>
</dbReference>
<keyword evidence="4" id="KW-0804">Transcription</keyword>
<name>A0A2A3JVS6_9RHOB</name>
<dbReference type="AlphaFoldDB" id="A0A2A3JVS6"/>
<keyword evidence="3" id="KW-0238">DNA-binding</keyword>
<dbReference type="InterPro" id="IPR005119">
    <property type="entry name" value="LysR_subst-bd"/>
</dbReference>
<sequence length="293" mass="32139">MFGFKDIEIIRSVVRYGGFRAASDATGLAQSAISRRIRHLEDRMGITIFERDGRGVRLSAAGRRLCDEAEVLIAQRDRILEELTQGVMAGVVRLGVAETMTHTILPRMLTTLRSRHPMLRFEISVDTSDQMGQALKEDSLDVAILLRDQAPRGIALTPLPPESMGWFVSPEHFTLPSPAAIDDLVALPIVSFPKTTIPHRQVLDLLTSGRRRPATVHGSASLATVLHLVQQGFGIGTIPHSIVAAWPQTSLREIETLAEATLRPLEFAICYDPERNEEIGRAVTRAAVEAGGN</sequence>
<dbReference type="EMBL" id="NTHN01000232">
    <property type="protein sequence ID" value="PBD18460.1"/>
    <property type="molecule type" value="Genomic_DNA"/>
</dbReference>
<dbReference type="CDD" id="cd05466">
    <property type="entry name" value="PBP2_LTTR_substrate"/>
    <property type="match status" value="1"/>
</dbReference>
<reference evidence="8" key="2">
    <citation type="submission" date="2023-07" db="EMBL/GenBank/DDBJ databases">
        <title>Yangia mangrovi SAOS 153D genome.</title>
        <authorList>
            <person name="Verma A."/>
            <person name="Pal Y."/>
            <person name="Sundharam S."/>
            <person name="Bisht B."/>
            <person name="Srinivasan K."/>
        </authorList>
    </citation>
    <scope>NUCLEOTIDE SEQUENCE [LARGE SCALE GENOMIC DNA]</scope>
    <source>
        <strain evidence="8">SAOS 153D</strain>
    </source>
</reference>
<dbReference type="Proteomes" id="UP000217448">
    <property type="component" value="Unassembled WGS sequence"/>
</dbReference>
<dbReference type="SUPFAM" id="SSF46785">
    <property type="entry name" value="Winged helix' DNA-binding domain"/>
    <property type="match status" value="1"/>
</dbReference>
<dbReference type="PANTHER" id="PTHR30579">
    <property type="entry name" value="TRANSCRIPTIONAL REGULATOR"/>
    <property type="match status" value="1"/>
</dbReference>
<dbReference type="GO" id="GO:0003677">
    <property type="term" value="F:DNA binding"/>
    <property type="evidence" value="ECO:0007669"/>
    <property type="project" value="UniProtKB-KW"/>
</dbReference>
<dbReference type="OrthoDB" id="9791253at2"/>
<evidence type="ECO:0000256" key="3">
    <source>
        <dbReference type="ARBA" id="ARBA00023125"/>
    </source>
</evidence>
<dbReference type="InterPro" id="IPR036388">
    <property type="entry name" value="WH-like_DNA-bd_sf"/>
</dbReference>
<evidence type="ECO:0000313" key="8">
    <source>
        <dbReference type="Proteomes" id="UP000217448"/>
    </source>
</evidence>
<dbReference type="GO" id="GO:0003700">
    <property type="term" value="F:DNA-binding transcription factor activity"/>
    <property type="evidence" value="ECO:0007669"/>
    <property type="project" value="InterPro"/>
</dbReference>
<dbReference type="PROSITE" id="PS50931">
    <property type="entry name" value="HTH_LYSR"/>
    <property type="match status" value="1"/>
</dbReference>
<evidence type="ECO:0000313" key="6">
    <source>
        <dbReference type="EMBL" id="MCT4368958.1"/>
    </source>
</evidence>
<evidence type="ECO:0000256" key="1">
    <source>
        <dbReference type="ARBA" id="ARBA00009437"/>
    </source>
</evidence>
<dbReference type="Pfam" id="PF00126">
    <property type="entry name" value="HTH_1"/>
    <property type="match status" value="1"/>
</dbReference>
<keyword evidence="2" id="KW-0805">Transcription regulation</keyword>
<dbReference type="Gene3D" id="3.40.190.10">
    <property type="entry name" value="Periplasmic binding protein-like II"/>
    <property type="match status" value="2"/>
</dbReference>
<comment type="caution">
    <text evidence="7">The sequence shown here is derived from an EMBL/GenBank/DDBJ whole genome shotgun (WGS) entry which is preliminary data.</text>
</comment>
<dbReference type="InterPro" id="IPR000847">
    <property type="entry name" value="LysR_HTH_N"/>
</dbReference>